<name>A0ABW3FXQ7_9PSEU</name>
<comment type="caution">
    <text evidence="2">The sequence shown here is derived from an EMBL/GenBank/DDBJ whole genome shotgun (WGS) entry which is preliminary data.</text>
</comment>
<reference evidence="3" key="1">
    <citation type="journal article" date="2019" name="Int. J. Syst. Evol. Microbiol.">
        <title>The Global Catalogue of Microorganisms (GCM) 10K type strain sequencing project: providing services to taxonomists for standard genome sequencing and annotation.</title>
        <authorList>
            <consortium name="The Broad Institute Genomics Platform"/>
            <consortium name="The Broad Institute Genome Sequencing Center for Infectious Disease"/>
            <person name="Wu L."/>
            <person name="Ma J."/>
        </authorList>
    </citation>
    <scope>NUCLEOTIDE SEQUENCE [LARGE SCALE GENOMIC DNA]</scope>
    <source>
        <strain evidence="3">CCUG 56401</strain>
    </source>
</reference>
<dbReference type="EMBL" id="JBHTIW010000029">
    <property type="protein sequence ID" value="MFD0923124.1"/>
    <property type="molecule type" value="Genomic_DNA"/>
</dbReference>
<protein>
    <recommendedName>
        <fullName evidence="4">Secreted protein</fullName>
    </recommendedName>
</protein>
<organism evidence="2 3">
    <name type="scientific">Saccharopolyspora rosea</name>
    <dbReference type="NCBI Taxonomy" id="524884"/>
    <lineage>
        <taxon>Bacteria</taxon>
        <taxon>Bacillati</taxon>
        <taxon>Actinomycetota</taxon>
        <taxon>Actinomycetes</taxon>
        <taxon>Pseudonocardiales</taxon>
        <taxon>Pseudonocardiaceae</taxon>
        <taxon>Saccharopolyspora</taxon>
    </lineage>
</organism>
<dbReference type="RefSeq" id="WP_263247205.1">
    <property type="nucleotide sequence ID" value="NZ_BAABLT010000028.1"/>
</dbReference>
<accession>A0ABW3FXQ7</accession>
<proteinExistence type="predicted"/>
<evidence type="ECO:0008006" key="4">
    <source>
        <dbReference type="Google" id="ProtNLM"/>
    </source>
</evidence>
<evidence type="ECO:0000313" key="2">
    <source>
        <dbReference type="EMBL" id="MFD0923124.1"/>
    </source>
</evidence>
<evidence type="ECO:0000256" key="1">
    <source>
        <dbReference type="SAM" id="SignalP"/>
    </source>
</evidence>
<feature type="signal peptide" evidence="1">
    <location>
        <begin position="1"/>
        <end position="27"/>
    </location>
</feature>
<dbReference type="Proteomes" id="UP001597018">
    <property type="component" value="Unassembled WGS sequence"/>
</dbReference>
<keyword evidence="3" id="KW-1185">Reference proteome</keyword>
<sequence>MRWIRCASVALAAGALVTGLSAGVAAAADGEVTVFETEVQPLTTYAAPEGCQKLPMAAHVLVNNTDKPVKIYGDPFCVGPSVTIPPGHGSHVAPGSGSFSA</sequence>
<evidence type="ECO:0000313" key="3">
    <source>
        <dbReference type="Proteomes" id="UP001597018"/>
    </source>
</evidence>
<gene>
    <name evidence="2" type="ORF">ACFQ16_25545</name>
</gene>
<keyword evidence="1" id="KW-0732">Signal</keyword>
<feature type="chain" id="PRO_5046204064" description="Secreted protein" evidence="1">
    <location>
        <begin position="28"/>
        <end position="101"/>
    </location>
</feature>